<accession>A0A2I0A9X9</accession>
<dbReference type="AlphaFoldDB" id="A0A2I0A9X9"/>
<evidence type="ECO:0000313" key="3">
    <source>
        <dbReference type="Proteomes" id="UP000236161"/>
    </source>
</evidence>
<feature type="region of interest" description="Disordered" evidence="1">
    <location>
        <begin position="230"/>
        <end position="254"/>
    </location>
</feature>
<gene>
    <name evidence="2" type="ORF">AXF42_Ash010245</name>
</gene>
<proteinExistence type="predicted"/>
<evidence type="ECO:0000256" key="1">
    <source>
        <dbReference type="SAM" id="MobiDB-lite"/>
    </source>
</evidence>
<evidence type="ECO:0000313" key="2">
    <source>
        <dbReference type="EMBL" id="PKA52349.1"/>
    </source>
</evidence>
<keyword evidence="3" id="KW-1185">Reference proteome</keyword>
<organism evidence="2 3">
    <name type="scientific">Apostasia shenzhenica</name>
    <dbReference type="NCBI Taxonomy" id="1088818"/>
    <lineage>
        <taxon>Eukaryota</taxon>
        <taxon>Viridiplantae</taxon>
        <taxon>Streptophyta</taxon>
        <taxon>Embryophyta</taxon>
        <taxon>Tracheophyta</taxon>
        <taxon>Spermatophyta</taxon>
        <taxon>Magnoliopsida</taxon>
        <taxon>Liliopsida</taxon>
        <taxon>Asparagales</taxon>
        <taxon>Orchidaceae</taxon>
        <taxon>Apostasioideae</taxon>
        <taxon>Apostasia</taxon>
    </lineage>
</organism>
<sequence>MDESWRIPMGSIAPRRRSTEEARRRRWISGGDWLDPDDFRDVFGGPPRSVLLRQFSGEVSRPALTIYDEIFRPTESGTTAKDGGRRLPGFRIPSAAAAVRVGGVHLTTELGFYDDIFGSDGGDPRLRLRPKSISSSVLSSEELSPLRSSASKLRPIRIPSRRHNPSPPSTLSTGGPGSRRPIDHRHPPSSSSCFKDLPGRTDAEDLLRQPSAGRGFSSCFSPPETISLDSFYRSEKRPTGGVTSGTESPSPTTSSVFLESAGAYVHYFSGREIEKKVVVEVGRGEAAQEVSGKALAPAPAMAEAAAAVDEAIAWAKETFWSRKENGSDQPFRSSS</sequence>
<feature type="compositionally biased region" description="Low complexity" evidence="1">
    <location>
        <begin position="137"/>
        <end position="151"/>
    </location>
</feature>
<dbReference type="Proteomes" id="UP000236161">
    <property type="component" value="Unassembled WGS sequence"/>
</dbReference>
<dbReference type="EMBL" id="KZ452008">
    <property type="protein sequence ID" value="PKA52349.1"/>
    <property type="molecule type" value="Genomic_DNA"/>
</dbReference>
<protein>
    <submittedName>
        <fullName evidence="2">Uncharacterized protein</fullName>
    </submittedName>
</protein>
<feature type="region of interest" description="Disordered" evidence="1">
    <location>
        <begin position="1"/>
        <end position="21"/>
    </location>
</feature>
<feature type="region of interest" description="Disordered" evidence="1">
    <location>
        <begin position="137"/>
        <end position="199"/>
    </location>
</feature>
<dbReference type="OrthoDB" id="1717591at2759"/>
<name>A0A2I0A9X9_9ASPA</name>
<feature type="compositionally biased region" description="Low complexity" evidence="1">
    <location>
        <begin position="239"/>
        <end position="254"/>
    </location>
</feature>
<dbReference type="STRING" id="1088818.A0A2I0A9X9"/>
<reference evidence="2 3" key="1">
    <citation type="journal article" date="2017" name="Nature">
        <title>The Apostasia genome and the evolution of orchids.</title>
        <authorList>
            <person name="Zhang G.Q."/>
            <person name="Liu K.W."/>
            <person name="Li Z."/>
            <person name="Lohaus R."/>
            <person name="Hsiao Y.Y."/>
            <person name="Niu S.C."/>
            <person name="Wang J.Y."/>
            <person name="Lin Y.C."/>
            <person name="Xu Q."/>
            <person name="Chen L.J."/>
            <person name="Yoshida K."/>
            <person name="Fujiwara S."/>
            <person name="Wang Z.W."/>
            <person name="Zhang Y.Q."/>
            <person name="Mitsuda N."/>
            <person name="Wang M."/>
            <person name="Liu G.H."/>
            <person name="Pecoraro L."/>
            <person name="Huang H.X."/>
            <person name="Xiao X.J."/>
            <person name="Lin M."/>
            <person name="Wu X.Y."/>
            <person name="Wu W.L."/>
            <person name="Chen Y.Y."/>
            <person name="Chang S.B."/>
            <person name="Sakamoto S."/>
            <person name="Ohme-Takagi M."/>
            <person name="Yagi M."/>
            <person name="Zeng S.J."/>
            <person name="Shen C.Y."/>
            <person name="Yeh C.M."/>
            <person name="Luo Y.B."/>
            <person name="Tsai W.C."/>
            <person name="Van de Peer Y."/>
            <person name="Liu Z.J."/>
        </authorList>
    </citation>
    <scope>NUCLEOTIDE SEQUENCE [LARGE SCALE GENOMIC DNA]</scope>
    <source>
        <strain evidence="3">cv. Shenzhen</strain>
        <tissue evidence="2">Stem</tissue>
    </source>
</reference>